<comment type="caution">
    <text evidence="6">The sequence shown here is derived from an EMBL/GenBank/DDBJ whole genome shotgun (WGS) entry which is preliminary data.</text>
</comment>
<dbReference type="Gene3D" id="3.20.20.140">
    <property type="entry name" value="Metal-dependent hydrolases"/>
    <property type="match status" value="1"/>
</dbReference>
<comment type="similarity">
    <text evidence="1">Belongs to the peptidase M38 family.</text>
</comment>
<keyword evidence="1" id="KW-0482">Metalloprotease</keyword>
<proteinExistence type="inferred from homology"/>
<keyword evidence="1" id="KW-0378">Hydrolase</keyword>
<dbReference type="Pfam" id="PF01979">
    <property type="entry name" value="Amidohydro_1"/>
    <property type="match status" value="1"/>
</dbReference>
<dbReference type="EMBL" id="AAWL01000020">
    <property type="protein sequence ID" value="EAX46842.1"/>
    <property type="molecule type" value="Genomic_DNA"/>
</dbReference>
<dbReference type="AlphaFoldDB" id="A1HSY6"/>
<protein>
    <recommendedName>
        <fullName evidence="1">Isoaspartyl dipeptidase</fullName>
        <ecNumber evidence="1">3.4.19.-</ecNumber>
    </recommendedName>
</protein>
<evidence type="ECO:0000313" key="6">
    <source>
        <dbReference type="EMBL" id="EAX46842.1"/>
    </source>
</evidence>
<dbReference type="GO" id="GO:0005737">
    <property type="term" value="C:cytoplasm"/>
    <property type="evidence" value="ECO:0007669"/>
    <property type="project" value="UniProtKB-SubCell"/>
</dbReference>
<dbReference type="InterPro" id="IPR010229">
    <property type="entry name" value="Pept_M38_dipep"/>
</dbReference>
<sequence>MIRILKNGHVFAPHDMGVKDVLFVGKTVVRIADKIDPCPAYGETEVYDVQGCYVVPGFIDQHVHLIGGGGEGGFATRTPEIMLTDLTTAGITTVIGTLGTDNVTRHMEALLAKARGLEEEGISSWIYSGAYSIPNPTLTGSLRSDIVLIDKVIGGKIAIVDHRSSQPTLQELARLAAEARVGGMLSGKAGVLHLHVGDGKRKLDWLFDIAAQTEIPITQFTPTHLNKNKELLMEGIKFAKAGGMLDITTSSPAVAPQRVQPPEAVKLCIEAGVPLDRITMSSDGNGSMPAFNEKGELIGLIAASPRSTYEALRNIVKTGILPLEDALKFITVNPARSLKLPNKGKIQAGYDADIVVLDKDLYIRHVFAKGRCMVSEYKAVVKGTFEK</sequence>
<comment type="subcellular location">
    <subcellularLocation>
        <location evidence="1">Cytoplasm</location>
    </subcellularLocation>
</comment>
<dbReference type="PANTHER" id="PTHR11647">
    <property type="entry name" value="HYDRANTOINASE/DIHYDROPYRIMIDINASE FAMILY MEMBER"/>
    <property type="match status" value="1"/>
</dbReference>
<feature type="binding site" evidence="3">
    <location>
        <position position="224"/>
    </location>
    <ligand>
        <name>Zn(2+)</name>
        <dbReference type="ChEBI" id="CHEBI:29105"/>
        <label>2</label>
        <note>catalytic</note>
    </ligand>
</feature>
<evidence type="ECO:0000313" key="7">
    <source>
        <dbReference type="Proteomes" id="UP000005139"/>
    </source>
</evidence>
<dbReference type="GO" id="GO:0006508">
    <property type="term" value="P:proteolysis"/>
    <property type="evidence" value="ECO:0007669"/>
    <property type="project" value="UniProtKB-KW"/>
</dbReference>
<dbReference type="Proteomes" id="UP000005139">
    <property type="component" value="Unassembled WGS sequence"/>
</dbReference>
<evidence type="ECO:0000256" key="2">
    <source>
        <dbReference type="PIRSR" id="PIRSR001238-1"/>
    </source>
</evidence>
<dbReference type="GO" id="GO:0008798">
    <property type="term" value="F:beta-aspartyl-peptidase activity"/>
    <property type="evidence" value="ECO:0007669"/>
    <property type="project" value="InterPro"/>
</dbReference>
<feature type="binding site" description="via carbamate group" evidence="3">
    <location>
        <position position="156"/>
    </location>
    <ligand>
        <name>Zn(2+)</name>
        <dbReference type="ChEBI" id="CHEBI:29105"/>
        <label>1</label>
        <note>catalytic</note>
    </ligand>
</feature>
<dbReference type="InterPro" id="IPR032466">
    <property type="entry name" value="Metal_Hydrolase"/>
</dbReference>
<feature type="domain" description="Amidohydrolase-related" evidence="5">
    <location>
        <begin position="264"/>
        <end position="383"/>
    </location>
</feature>
<dbReference type="GO" id="GO:0046872">
    <property type="term" value="F:metal ion binding"/>
    <property type="evidence" value="ECO:0007669"/>
    <property type="project" value="UniProtKB-KW"/>
</dbReference>
<dbReference type="InterPro" id="IPR006680">
    <property type="entry name" value="Amidohydro-rel"/>
</dbReference>
<name>A1HSY6_9FIRM</name>
<feature type="binding site" evidence="3">
    <location>
        <position position="195"/>
    </location>
    <ligand>
        <name>Zn(2+)</name>
        <dbReference type="ChEBI" id="CHEBI:29105"/>
        <label>2</label>
        <note>catalytic</note>
    </ligand>
</feature>
<dbReference type="NCBIfam" id="TIGR01975">
    <property type="entry name" value="isoAsp_dipep"/>
    <property type="match status" value="1"/>
</dbReference>
<reference evidence="6 7" key="2">
    <citation type="submission" date="2007-01" db="EMBL/GenBank/DDBJ databases">
        <title>Sequencing of the draft genome and assembly of Thermosinus carboxydivorans Nor1.</title>
        <authorList>
            <consortium name="US DOE Joint Genome Institute (JGI-PGF)"/>
            <person name="Copeland A."/>
            <person name="Lucas S."/>
            <person name="Lapidus A."/>
            <person name="Barry K."/>
            <person name="Glavina del Rio T."/>
            <person name="Dalin E."/>
            <person name="Tice H."/>
            <person name="Bruce D."/>
            <person name="Pitluck S."/>
            <person name="Richardson P."/>
        </authorList>
    </citation>
    <scope>NUCLEOTIDE SEQUENCE [LARGE SCALE GENOMIC DNA]</scope>
    <source>
        <strain evidence="6 7">Nor1</strain>
    </source>
</reference>
<keyword evidence="1 3" id="KW-0862">Zinc</keyword>
<keyword evidence="7" id="KW-1185">Reference proteome</keyword>
<evidence type="ECO:0000256" key="3">
    <source>
        <dbReference type="PIRSR" id="PIRSR001238-3"/>
    </source>
</evidence>
<dbReference type="InterPro" id="IPR011059">
    <property type="entry name" value="Metal-dep_hydrolase_composite"/>
</dbReference>
<keyword evidence="1 3" id="KW-0479">Metal-binding</keyword>
<dbReference type="InterPro" id="IPR050378">
    <property type="entry name" value="Metallo-dep_Hydrolases_sf"/>
</dbReference>
<dbReference type="PANTHER" id="PTHR11647:SF1">
    <property type="entry name" value="COLLAPSIN RESPONSE MEDIATOR PROTEIN"/>
    <property type="match status" value="1"/>
</dbReference>
<dbReference type="Gene3D" id="2.30.40.10">
    <property type="entry name" value="Urease, subunit C, domain 1"/>
    <property type="match status" value="1"/>
</dbReference>
<dbReference type="GO" id="GO:0016810">
    <property type="term" value="F:hydrolase activity, acting on carbon-nitrogen (but not peptide) bonds"/>
    <property type="evidence" value="ECO:0007669"/>
    <property type="project" value="InterPro"/>
</dbReference>
<organism evidence="6 7">
    <name type="scientific">Thermosinus carboxydivorans Nor1</name>
    <dbReference type="NCBI Taxonomy" id="401526"/>
    <lineage>
        <taxon>Bacteria</taxon>
        <taxon>Bacillati</taxon>
        <taxon>Bacillota</taxon>
        <taxon>Negativicutes</taxon>
        <taxon>Selenomonadales</taxon>
        <taxon>Sporomusaceae</taxon>
        <taxon>Thermosinus</taxon>
    </lineage>
</organism>
<comment type="function">
    <text evidence="1">Catalyzes the hydrolytic cleavage of a subset of L-isoaspartyl (L-beta-aspartyl) dipeptides. Used to degrade proteins damaged by L-isoaspartyl residues formation.</text>
</comment>
<dbReference type="GO" id="GO:0008237">
    <property type="term" value="F:metallopeptidase activity"/>
    <property type="evidence" value="ECO:0007669"/>
    <property type="project" value="UniProtKB-KW"/>
</dbReference>
<dbReference type="RefSeq" id="WP_007290141.1">
    <property type="nucleotide sequence ID" value="NZ_AAWL01000020.1"/>
</dbReference>
<evidence type="ECO:0000259" key="5">
    <source>
        <dbReference type="Pfam" id="PF01979"/>
    </source>
</evidence>
<dbReference type="eggNOG" id="COG1228">
    <property type="taxonomic scope" value="Bacteria"/>
</dbReference>
<gene>
    <name evidence="6" type="ORF">TcarDRAFT_0530</name>
</gene>
<dbReference type="PIRSF" id="PIRSF001238">
    <property type="entry name" value="IadA"/>
    <property type="match status" value="1"/>
</dbReference>
<reference evidence="6 7" key="1">
    <citation type="submission" date="2007-01" db="EMBL/GenBank/DDBJ databases">
        <title>Annotation of the draft genome assembly of Thermosinus carboxydivorans Nor1.</title>
        <authorList>
            <consortium name="US DOE Joint Genome Institute (JGI-ORNL)"/>
            <person name="Larimer F."/>
            <person name="Land M."/>
            <person name="Hauser L."/>
        </authorList>
    </citation>
    <scope>NUCLEOTIDE SEQUENCE [LARGE SCALE GENOMIC DNA]</scope>
    <source>
        <strain evidence="6 7">Nor1</strain>
    </source>
</reference>
<evidence type="ECO:0000256" key="4">
    <source>
        <dbReference type="PIRSR" id="PIRSR001238-50"/>
    </source>
</evidence>
<evidence type="ECO:0000256" key="1">
    <source>
        <dbReference type="PIRNR" id="PIRNR001238"/>
    </source>
</evidence>
<feature type="modified residue" description="N6-carboxylysine" evidence="4">
    <location>
        <position position="156"/>
    </location>
</feature>
<comment type="cofactor">
    <cofactor evidence="1 3">
        <name>Zn(2+)</name>
        <dbReference type="ChEBI" id="CHEBI:29105"/>
    </cofactor>
    <text evidence="1 3">Binds 2 Zn(2+) ions per subunit.</text>
</comment>
<dbReference type="SUPFAM" id="SSF51338">
    <property type="entry name" value="Composite domain of metallo-dependent hydrolases"/>
    <property type="match status" value="1"/>
</dbReference>
<feature type="binding site" evidence="3">
    <location>
        <position position="64"/>
    </location>
    <ligand>
        <name>Zn(2+)</name>
        <dbReference type="ChEBI" id="CHEBI:29105"/>
        <label>1</label>
        <note>catalytic</note>
    </ligand>
</feature>
<comment type="PTM">
    <text evidence="1">Carboxylation allows a single lysine to coordinate two zinc ions.</text>
</comment>
<feature type="active site" description="Proton acceptor" evidence="2">
    <location>
        <position position="283"/>
    </location>
</feature>
<dbReference type="SUPFAM" id="SSF51556">
    <property type="entry name" value="Metallo-dependent hydrolases"/>
    <property type="match status" value="1"/>
</dbReference>
<feature type="binding site" evidence="3">
    <location>
        <position position="62"/>
    </location>
    <ligand>
        <name>Zn(2+)</name>
        <dbReference type="ChEBI" id="CHEBI:29105"/>
        <label>1</label>
        <note>catalytic</note>
    </ligand>
</feature>
<feature type="binding site" evidence="3">
    <location>
        <position position="283"/>
    </location>
    <ligand>
        <name>Zn(2+)</name>
        <dbReference type="ChEBI" id="CHEBI:29105"/>
        <label>1</label>
        <note>catalytic</note>
    </ligand>
</feature>
<dbReference type="OrthoDB" id="9775607at2"/>
<accession>A1HSY6</accession>
<keyword evidence="1" id="KW-0645">Protease</keyword>
<dbReference type="EC" id="3.4.19.-" evidence="1"/>
<feature type="binding site" description="via carbamate group" evidence="3">
    <location>
        <position position="156"/>
    </location>
    <ligand>
        <name>Zn(2+)</name>
        <dbReference type="ChEBI" id="CHEBI:29105"/>
        <label>2</label>
        <note>catalytic</note>
    </ligand>
</feature>
<comment type="PTM">
    <text evidence="4">Carbamylation allows a single lysine to coordinate two zinc ions.</text>
</comment>